<evidence type="ECO:0000259" key="12">
    <source>
        <dbReference type="PROSITE" id="PS51186"/>
    </source>
</evidence>
<dbReference type="InterPro" id="IPR016177">
    <property type="entry name" value="DNA-bd_dom_sf"/>
</dbReference>
<dbReference type="Gene3D" id="3.30.40.10">
    <property type="entry name" value="Zinc/RING finger domain, C3HC4 (zinc finger)"/>
    <property type="match status" value="1"/>
</dbReference>
<dbReference type="CDD" id="cd04301">
    <property type="entry name" value="NAT_SF"/>
    <property type="match status" value="1"/>
</dbReference>
<dbReference type="InParanoid" id="B9SE60"/>
<dbReference type="InterPro" id="IPR001965">
    <property type="entry name" value="Znf_PHD"/>
</dbReference>
<evidence type="ECO:0000256" key="9">
    <source>
        <dbReference type="PROSITE-ProRule" id="PRU00146"/>
    </source>
</evidence>
<keyword evidence="6" id="KW-0238">DNA-binding</keyword>
<dbReference type="STRING" id="3988.B9SE60"/>
<dbReference type="SUPFAM" id="SSF57903">
    <property type="entry name" value="FYVE/PHD zinc finger"/>
    <property type="match status" value="1"/>
</dbReference>
<feature type="domain" description="N-acetyltransferase" evidence="12">
    <location>
        <begin position="1019"/>
        <end position="1166"/>
    </location>
</feature>
<dbReference type="InterPro" id="IPR032308">
    <property type="entry name" value="TDBD"/>
</dbReference>
<organism evidence="13 14">
    <name type="scientific">Ricinus communis</name>
    <name type="common">Castor bean</name>
    <dbReference type="NCBI Taxonomy" id="3988"/>
    <lineage>
        <taxon>Eukaryota</taxon>
        <taxon>Viridiplantae</taxon>
        <taxon>Streptophyta</taxon>
        <taxon>Embryophyta</taxon>
        <taxon>Tracheophyta</taxon>
        <taxon>Spermatophyta</taxon>
        <taxon>Magnoliopsida</taxon>
        <taxon>eudicotyledons</taxon>
        <taxon>Gunneridae</taxon>
        <taxon>Pentapetalae</taxon>
        <taxon>rosids</taxon>
        <taxon>fabids</taxon>
        <taxon>Malpighiales</taxon>
        <taxon>Euphorbiaceae</taxon>
        <taxon>Acalyphoideae</taxon>
        <taxon>Acalypheae</taxon>
        <taxon>Ricinus</taxon>
    </lineage>
</organism>
<name>B9SE60_RICCO</name>
<dbReference type="PROSITE" id="PS51186">
    <property type="entry name" value="GNAT"/>
    <property type="match status" value="1"/>
</dbReference>
<dbReference type="InterPro" id="IPR019787">
    <property type="entry name" value="Znf_PHD-finger"/>
</dbReference>
<dbReference type="GO" id="GO:0003677">
    <property type="term" value="F:DNA binding"/>
    <property type="evidence" value="ECO:0007669"/>
    <property type="project" value="UniProtKB-KW"/>
</dbReference>
<feature type="compositionally biased region" description="Polar residues" evidence="10">
    <location>
        <begin position="1246"/>
        <end position="1267"/>
    </location>
</feature>
<accession>B9SE60</accession>
<dbReference type="InterPro" id="IPR056511">
    <property type="entry name" value="IDM1_C"/>
</dbReference>
<dbReference type="FunFam" id="3.30.40.10:FF:000465">
    <property type="entry name" value="Increased DNA methylation 1"/>
    <property type="match status" value="1"/>
</dbReference>
<evidence type="ECO:0000256" key="3">
    <source>
        <dbReference type="ARBA" id="ARBA00022771"/>
    </source>
</evidence>
<keyword evidence="5" id="KW-0805">Transcription regulation</keyword>
<keyword evidence="2" id="KW-0479">Metal-binding</keyword>
<dbReference type="GO" id="GO:0016747">
    <property type="term" value="F:acyltransferase activity, transferring groups other than amino-acyl groups"/>
    <property type="evidence" value="ECO:0007669"/>
    <property type="project" value="InterPro"/>
</dbReference>
<dbReference type="Proteomes" id="UP000008311">
    <property type="component" value="Unassembled WGS sequence"/>
</dbReference>
<dbReference type="PANTHER" id="PTHR46508">
    <property type="entry name" value="PHD FINGER FAMILY PROTEIN"/>
    <property type="match status" value="1"/>
</dbReference>
<dbReference type="FunCoup" id="B9SE60">
    <property type="interactions" value="1191"/>
</dbReference>
<dbReference type="SUPFAM" id="SSF55729">
    <property type="entry name" value="Acyl-CoA N-acyltransferases (Nat)"/>
    <property type="match status" value="1"/>
</dbReference>
<dbReference type="eggNOG" id="ENOG502QTVY">
    <property type="taxonomic scope" value="Eukaryota"/>
</dbReference>
<dbReference type="CDD" id="cd15532">
    <property type="entry name" value="PHD2_CHD_II"/>
    <property type="match status" value="1"/>
</dbReference>
<dbReference type="SMART" id="SM00249">
    <property type="entry name" value="PHD"/>
    <property type="match status" value="1"/>
</dbReference>
<proteinExistence type="predicted"/>
<keyword evidence="4" id="KW-0862">Zinc</keyword>
<dbReference type="Gene3D" id="3.40.630.30">
    <property type="match status" value="1"/>
</dbReference>
<dbReference type="InterPro" id="IPR000182">
    <property type="entry name" value="GNAT_dom"/>
</dbReference>
<dbReference type="Pfam" id="PF23209">
    <property type="entry name" value="IDM1_C"/>
    <property type="match status" value="1"/>
</dbReference>
<dbReference type="SUPFAM" id="SSF54171">
    <property type="entry name" value="DNA-binding domain"/>
    <property type="match status" value="1"/>
</dbReference>
<dbReference type="InterPro" id="IPR016181">
    <property type="entry name" value="Acyl_CoA_acyltransferase"/>
</dbReference>
<dbReference type="Pfam" id="PF00628">
    <property type="entry name" value="PHD"/>
    <property type="match status" value="1"/>
</dbReference>
<sequence>MFSSALEDLGNERFGGSHHENRIFAEVFFGKATGGTSKRSLVSSLKKLECDDSKIPDMSLCSNSESSAVTSQSSSKSSLVEDTDINENYGEASVSGNFQERLEREDQNMSVKRMKFSVDDPSISKHDTVKVFCSSGLPQEIINDVPSANRDSCRQTIAFHIVESSCQGAISSCYLSKKDVKIDRGRDVCNKDVLNCRLQIADKKVGKDVGICKAVASPVSQESIATKLLLTTPSTAILEMSGTIHATERLEELNSPALHISNTLRTDPKMDPRPVLQRHIIRLLLTAGWCVERYKRPSRKHMETIYRSPEGRIFREFPKVWRLCGQTLYAERYDFVQDDNGKEWTDICHFWSDLSDALMNIEKELDQTDALAHQWSLLDPFVNVVFINRKVGALRKGDTVKAARSLMIGKNETNNAVLAGAGKPSAQTLLTQHSDSSMAIESASTICEGNYHAYIRQYGDISLSKYGEHIESMCMVDAASELRNQSCRMCKERPASSQPSVSESSCIQLCGWHSNISVTDGNVNLLGGSESVSPHQDSSLVDLDDGTAHMDFSYGQDELNCTQFVNLDLSQKTELNEEDGQCIEASRFKPKDKTTFKKKMRRKSRKISEIRSTTLNQSGNFNTLGNQLESKDAKKDLVANARSRKSCNKSTSMDSHLHQVDRKGSKLKKMHHNFDGCKGKRKRTRCLIHDDDLLVSAIIKNKDFISNGPKSTYKKKAFKSRAKTRTKSQKGSCRLLLRNLSKVGKHCNDGKWSIMGPRTVLSWLIDIEAISLNDVIQYRNPTDDTVIKDGLIKKEGIMCKCCNMVLSVTNFKNHAGFKQSRPCLNVFMKSGKPFTLCQLQAWSAEYKTRKSRTIKVVRTADDDENDDSCGLCGDGGELICCDNCPSTFHQACLSTEELPEGSWYCPNCTCWICGELVNDKEDINSSNAFKCSQCEHKYHDSCWKNKTIGKGGASDTWFCGGSCQAVYFGLQSRVGIINHIADGVCWTLLKCIHEDQKVHSAQRLALKAECNSKLAVALTIMEECFQSMVDPRTGIDMIPHVLYNWRSEFARLNFHGFYTVVLEKDDVLLSVASIRIHGATVAEMPLIATCSNYRRQGMCRRLMTAIEEMLISFKVEKLVVSAIPDLVETWTEGFGFTPMSNDEKQSLNKINLMVFPGTILLKKPLYITNKSETLLELWYITFNHITCLVEEHAIDYLEQSNRNCYVEQDGLKMEAKNVENTNMQEFGVSAERKIADGVEGPGHLSPSLTNKQAESVNPSERNFCSNKGETKSEDNISIVGESKGSNLQEQFSKQFCEESVSVVGRSQSEVACNVQSVNDELSLDRKVQQVFEINEK</sequence>
<dbReference type="PANTHER" id="PTHR46508:SF2">
    <property type="entry name" value="INCREASED DNA METHYLATION 1"/>
    <property type="match status" value="1"/>
</dbReference>
<evidence type="ECO:0000256" key="8">
    <source>
        <dbReference type="ARBA" id="ARBA00023242"/>
    </source>
</evidence>
<keyword evidence="8" id="KW-0539">Nucleus</keyword>
<dbReference type="InterPro" id="IPR013083">
    <property type="entry name" value="Znf_RING/FYVE/PHD"/>
</dbReference>
<feature type="region of interest" description="Disordered" evidence="10">
    <location>
        <begin position="1237"/>
        <end position="1271"/>
    </location>
</feature>
<dbReference type="GO" id="GO:0008270">
    <property type="term" value="F:zinc ion binding"/>
    <property type="evidence" value="ECO:0007669"/>
    <property type="project" value="UniProtKB-KW"/>
</dbReference>
<evidence type="ECO:0000256" key="1">
    <source>
        <dbReference type="ARBA" id="ARBA00004123"/>
    </source>
</evidence>
<dbReference type="Pfam" id="PF16135">
    <property type="entry name" value="TDBD"/>
    <property type="match status" value="1"/>
</dbReference>
<reference evidence="14" key="1">
    <citation type="journal article" date="2010" name="Nat. Biotechnol.">
        <title>Draft genome sequence of the oilseed species Ricinus communis.</title>
        <authorList>
            <person name="Chan A.P."/>
            <person name="Crabtree J."/>
            <person name="Zhao Q."/>
            <person name="Lorenzi H."/>
            <person name="Orvis J."/>
            <person name="Puiu D."/>
            <person name="Melake-Berhan A."/>
            <person name="Jones K.M."/>
            <person name="Redman J."/>
            <person name="Chen G."/>
            <person name="Cahoon E.B."/>
            <person name="Gedil M."/>
            <person name="Stanke M."/>
            <person name="Haas B.J."/>
            <person name="Wortman J.R."/>
            <person name="Fraser-Liggett C.M."/>
            <person name="Ravel J."/>
            <person name="Rabinowicz P.D."/>
        </authorList>
    </citation>
    <scope>NUCLEOTIDE SEQUENCE [LARGE SCALE GENOMIC DNA]</scope>
    <source>
        <strain evidence="14">cv. Hale</strain>
    </source>
</reference>
<protein>
    <submittedName>
        <fullName evidence="13">DNA binding protein, putative</fullName>
    </submittedName>
</protein>
<evidence type="ECO:0000259" key="11">
    <source>
        <dbReference type="PROSITE" id="PS50016"/>
    </source>
</evidence>
<keyword evidence="7" id="KW-0804">Transcription</keyword>
<evidence type="ECO:0000256" key="5">
    <source>
        <dbReference type="ARBA" id="ARBA00023015"/>
    </source>
</evidence>
<dbReference type="InterPro" id="IPR011011">
    <property type="entry name" value="Znf_FYVE_PHD"/>
</dbReference>
<evidence type="ECO:0000313" key="13">
    <source>
        <dbReference type="EMBL" id="EEF38114.1"/>
    </source>
</evidence>
<evidence type="ECO:0000256" key="4">
    <source>
        <dbReference type="ARBA" id="ARBA00022833"/>
    </source>
</evidence>
<evidence type="ECO:0000256" key="7">
    <source>
        <dbReference type="ARBA" id="ARBA00023163"/>
    </source>
</evidence>
<feature type="region of interest" description="Disordered" evidence="10">
    <location>
        <begin position="61"/>
        <end position="82"/>
    </location>
</feature>
<evidence type="ECO:0000256" key="10">
    <source>
        <dbReference type="SAM" id="MobiDB-lite"/>
    </source>
</evidence>
<evidence type="ECO:0000313" key="14">
    <source>
        <dbReference type="Proteomes" id="UP000008311"/>
    </source>
</evidence>
<feature type="domain" description="PHD-type" evidence="11">
    <location>
        <begin position="866"/>
        <end position="911"/>
    </location>
</feature>
<evidence type="ECO:0000256" key="6">
    <source>
        <dbReference type="ARBA" id="ARBA00023125"/>
    </source>
</evidence>
<dbReference type="EMBL" id="EQ973934">
    <property type="protein sequence ID" value="EEF38114.1"/>
    <property type="molecule type" value="Genomic_DNA"/>
</dbReference>
<keyword evidence="14" id="KW-1185">Reference proteome</keyword>
<comment type="subcellular location">
    <subcellularLocation>
        <location evidence="1">Nucleus</location>
    </subcellularLocation>
</comment>
<evidence type="ECO:0000256" key="2">
    <source>
        <dbReference type="ARBA" id="ARBA00022723"/>
    </source>
</evidence>
<dbReference type="PROSITE" id="PS50016">
    <property type="entry name" value="ZF_PHD_2"/>
    <property type="match status" value="1"/>
</dbReference>
<keyword evidence="3 9" id="KW-0863">Zinc-finger</keyword>
<feature type="compositionally biased region" description="Low complexity" evidence="10">
    <location>
        <begin position="62"/>
        <end position="78"/>
    </location>
</feature>
<dbReference type="GO" id="GO:0005634">
    <property type="term" value="C:nucleus"/>
    <property type="evidence" value="ECO:0007669"/>
    <property type="project" value="UniProtKB-SubCell"/>
</dbReference>
<gene>
    <name evidence="13" type="ORF">RCOM_1521910</name>
</gene>